<protein>
    <submittedName>
        <fullName evidence="1">Uncharacterized protein</fullName>
    </submittedName>
</protein>
<dbReference type="RefSeq" id="WP_252953803.1">
    <property type="nucleotide sequence ID" value="NZ_JAFIRR010000083.1"/>
</dbReference>
<sequence>PRLPAPLRAAVGDAVAATADLVREAVAPEAAARRIDAALAQAVRVAPEVAAALSGLRMALLPALPPPELLPHPTAPRMAAA</sequence>
<dbReference type="Proteomes" id="UP001523392">
    <property type="component" value="Unassembled WGS sequence"/>
</dbReference>
<reference evidence="1 2" key="1">
    <citation type="submission" date="2021-12" db="EMBL/GenBank/DDBJ databases">
        <title>Siccirubricoccus leaddurans sp. nov., a high concentration Zn2+ tolerance bacterium.</title>
        <authorList>
            <person name="Cao Y."/>
        </authorList>
    </citation>
    <scope>NUCLEOTIDE SEQUENCE [LARGE SCALE GENOMIC DNA]</scope>
    <source>
        <strain evidence="1 2">KC 17139</strain>
    </source>
</reference>
<evidence type="ECO:0000313" key="1">
    <source>
        <dbReference type="EMBL" id="MCO6417175.1"/>
    </source>
</evidence>
<organism evidence="1 2">
    <name type="scientific">Siccirubricoccus soli</name>
    <dbReference type="NCBI Taxonomy" id="2899147"/>
    <lineage>
        <taxon>Bacteria</taxon>
        <taxon>Pseudomonadati</taxon>
        <taxon>Pseudomonadota</taxon>
        <taxon>Alphaproteobacteria</taxon>
        <taxon>Acetobacterales</taxon>
        <taxon>Roseomonadaceae</taxon>
        <taxon>Siccirubricoccus</taxon>
    </lineage>
</organism>
<proteinExistence type="predicted"/>
<evidence type="ECO:0000313" key="2">
    <source>
        <dbReference type="Proteomes" id="UP001523392"/>
    </source>
</evidence>
<dbReference type="EMBL" id="JAFIRR010000083">
    <property type="protein sequence ID" value="MCO6417175.1"/>
    <property type="molecule type" value="Genomic_DNA"/>
</dbReference>
<accession>A0ABT1D7D8</accession>
<feature type="non-terminal residue" evidence="1">
    <location>
        <position position="1"/>
    </location>
</feature>
<keyword evidence="2" id="KW-1185">Reference proteome</keyword>
<gene>
    <name evidence="1" type="ORF">JYK14_13525</name>
</gene>
<comment type="caution">
    <text evidence="1">The sequence shown here is derived from an EMBL/GenBank/DDBJ whole genome shotgun (WGS) entry which is preliminary data.</text>
</comment>
<name>A0ABT1D7D8_9PROT</name>